<keyword evidence="8" id="KW-0868">Chloride</keyword>
<keyword evidence="2" id="KW-0813">Transport</keyword>
<feature type="transmembrane region" description="Helical" evidence="10">
    <location>
        <begin position="42"/>
        <end position="63"/>
    </location>
</feature>
<evidence type="ECO:0000256" key="10">
    <source>
        <dbReference type="SAM" id="Phobius"/>
    </source>
</evidence>
<comment type="subcellular location">
    <subcellularLocation>
        <location evidence="1">Membrane</location>
        <topology evidence="1">Multi-pass membrane protein</topology>
    </subcellularLocation>
</comment>
<keyword evidence="3 10" id="KW-0812">Transmembrane</keyword>
<organism evidence="11 12">
    <name type="scientific">Roseibium aestuarii</name>
    <dbReference type="NCBI Taxonomy" id="2600299"/>
    <lineage>
        <taxon>Bacteria</taxon>
        <taxon>Pseudomonadati</taxon>
        <taxon>Pseudomonadota</taxon>
        <taxon>Alphaproteobacteria</taxon>
        <taxon>Hyphomicrobiales</taxon>
        <taxon>Stappiaceae</taxon>
        <taxon>Roseibium</taxon>
    </lineage>
</organism>
<accession>A0ABW4JYJ4</accession>
<feature type="transmembrane region" description="Helical" evidence="10">
    <location>
        <begin position="187"/>
        <end position="210"/>
    </location>
</feature>
<comment type="caution">
    <text evidence="11">The sequence shown here is derived from an EMBL/GenBank/DDBJ whole genome shotgun (WGS) entry which is preliminary data.</text>
</comment>
<dbReference type="PANTHER" id="PTHR43427:SF6">
    <property type="entry name" value="CHLORIDE CHANNEL PROTEIN CLC-E"/>
    <property type="match status" value="1"/>
</dbReference>
<dbReference type="PRINTS" id="PR00762">
    <property type="entry name" value="CLCHANNEL"/>
</dbReference>
<gene>
    <name evidence="11" type="ORF">ACFSC7_13350</name>
</gene>
<feature type="transmembrane region" description="Helical" evidence="10">
    <location>
        <begin position="263"/>
        <end position="282"/>
    </location>
</feature>
<dbReference type="InterPro" id="IPR001807">
    <property type="entry name" value="ClC"/>
</dbReference>
<proteinExistence type="predicted"/>
<dbReference type="InterPro" id="IPR050368">
    <property type="entry name" value="ClC-type_chloride_channel"/>
</dbReference>
<feature type="transmembrane region" description="Helical" evidence="10">
    <location>
        <begin position="89"/>
        <end position="109"/>
    </location>
</feature>
<dbReference type="CDD" id="cd00400">
    <property type="entry name" value="Voltage_gated_ClC"/>
    <property type="match status" value="1"/>
</dbReference>
<keyword evidence="7" id="KW-0869">Chloride channel</keyword>
<protein>
    <submittedName>
        <fullName evidence="11">Chloride channel protein</fullName>
    </submittedName>
</protein>
<dbReference type="SUPFAM" id="SSF81340">
    <property type="entry name" value="Clc chloride channel"/>
    <property type="match status" value="1"/>
</dbReference>
<evidence type="ECO:0000256" key="2">
    <source>
        <dbReference type="ARBA" id="ARBA00022448"/>
    </source>
</evidence>
<dbReference type="EMBL" id="JBHUFA010000004">
    <property type="protein sequence ID" value="MFD1696508.1"/>
    <property type="molecule type" value="Genomic_DNA"/>
</dbReference>
<dbReference type="Gene3D" id="1.10.3080.10">
    <property type="entry name" value="Clc chloride channel"/>
    <property type="match status" value="1"/>
</dbReference>
<evidence type="ECO:0000256" key="5">
    <source>
        <dbReference type="ARBA" id="ARBA00023065"/>
    </source>
</evidence>
<evidence type="ECO:0000256" key="9">
    <source>
        <dbReference type="ARBA" id="ARBA00023303"/>
    </source>
</evidence>
<evidence type="ECO:0000256" key="3">
    <source>
        <dbReference type="ARBA" id="ARBA00022692"/>
    </source>
</evidence>
<dbReference type="Proteomes" id="UP001597327">
    <property type="component" value="Unassembled WGS sequence"/>
</dbReference>
<dbReference type="RefSeq" id="WP_377175868.1">
    <property type="nucleotide sequence ID" value="NZ_JBHUFA010000004.1"/>
</dbReference>
<feature type="transmembrane region" description="Helical" evidence="10">
    <location>
        <begin position="393"/>
        <end position="418"/>
    </location>
</feature>
<dbReference type="PANTHER" id="PTHR43427">
    <property type="entry name" value="CHLORIDE CHANNEL PROTEIN CLC-E"/>
    <property type="match status" value="1"/>
</dbReference>
<sequence>MSDDAPKPVSLLRWMTAPLRLALATVLSTSRMNLRALSDQGMTWVWAAAPVIGLLVGAAAVLFRELIGLVQLLWLGTRSEHVVTAAQDIPAWVILLAPALGGLVVGVLLKLVQPMQRTFSVADVIEARAKAGEGLSFWPGLSSALITVLSLGSGASAGREGPMVHLGATLGAQFTRLPRLTAASRRLLLACGVAGAVSASFNAPIAGLLFAHEVVLGHYALSAIAPVAVASVLATIVARLWFGDVAAFVIPAHQVTSYWEFPAFALLGLTCAAVAILFQYSLIGTDWLARHVTLRIWLRPALGGLLIGAIALVFPEILGVGYETTDAALRNQLGLDLMLMLLVAKTAATSITLASRFGGGIFSPALYLGAMAGGAFGLIAARVFPELASSEGLYAILGMGGVAAAVLGAPLSTTVIVFELTGGYTLSLALLLTVSVAVGLTQAILGRSYFHWQLEMRGLSLSAGSHLYLRDRVKVRDFMDPLPEQQEAPDPFDPEAGTPFLRDGDTLTMALRTFDECGEANLPVVDSGDPQRIVGQARHVRSLRFFNHALIEEATESHR</sequence>
<evidence type="ECO:0000256" key="4">
    <source>
        <dbReference type="ARBA" id="ARBA00022989"/>
    </source>
</evidence>
<evidence type="ECO:0000256" key="7">
    <source>
        <dbReference type="ARBA" id="ARBA00023173"/>
    </source>
</evidence>
<keyword evidence="5" id="KW-0406">Ion transport</keyword>
<keyword evidence="6 10" id="KW-0472">Membrane</keyword>
<keyword evidence="9" id="KW-0407">Ion channel</keyword>
<feature type="transmembrane region" description="Helical" evidence="10">
    <location>
        <begin position="424"/>
        <end position="446"/>
    </location>
</feature>
<dbReference type="Pfam" id="PF00654">
    <property type="entry name" value="Voltage_CLC"/>
    <property type="match status" value="1"/>
</dbReference>
<evidence type="ECO:0000313" key="12">
    <source>
        <dbReference type="Proteomes" id="UP001597327"/>
    </source>
</evidence>
<name>A0ABW4JYJ4_9HYPH</name>
<evidence type="ECO:0000313" key="11">
    <source>
        <dbReference type="EMBL" id="MFD1696508.1"/>
    </source>
</evidence>
<feature type="transmembrane region" description="Helical" evidence="10">
    <location>
        <begin position="361"/>
        <end position="381"/>
    </location>
</feature>
<dbReference type="InterPro" id="IPR014743">
    <property type="entry name" value="Cl-channel_core"/>
</dbReference>
<evidence type="ECO:0000256" key="1">
    <source>
        <dbReference type="ARBA" id="ARBA00004141"/>
    </source>
</evidence>
<keyword evidence="12" id="KW-1185">Reference proteome</keyword>
<reference evidence="12" key="1">
    <citation type="journal article" date="2019" name="Int. J. Syst. Evol. Microbiol.">
        <title>The Global Catalogue of Microorganisms (GCM) 10K type strain sequencing project: providing services to taxonomists for standard genome sequencing and annotation.</title>
        <authorList>
            <consortium name="The Broad Institute Genomics Platform"/>
            <consortium name="The Broad Institute Genome Sequencing Center for Infectious Disease"/>
            <person name="Wu L."/>
            <person name="Ma J."/>
        </authorList>
    </citation>
    <scope>NUCLEOTIDE SEQUENCE [LARGE SCALE GENOMIC DNA]</scope>
    <source>
        <strain evidence="12">JCM 3369</strain>
    </source>
</reference>
<keyword evidence="4 10" id="KW-1133">Transmembrane helix</keyword>
<evidence type="ECO:0000256" key="8">
    <source>
        <dbReference type="ARBA" id="ARBA00023214"/>
    </source>
</evidence>
<evidence type="ECO:0000256" key="6">
    <source>
        <dbReference type="ARBA" id="ARBA00023136"/>
    </source>
</evidence>
<feature type="transmembrane region" description="Helical" evidence="10">
    <location>
        <begin position="216"/>
        <end position="242"/>
    </location>
</feature>
<feature type="transmembrane region" description="Helical" evidence="10">
    <location>
        <begin position="302"/>
        <end position="322"/>
    </location>
</feature>